<proteinExistence type="predicted"/>
<sequence>MSTALISSKTVKDPDFHKSITTSSSTYNAVINNSISPFVSTYDKIIPKENNTGAAHKKRRGETRGLELTKKKRPGHQIDIDIPEHVRRAVGVNCQSYITNIGCIVRQNVPLQVKSWNEIDRTNVTYLLRRVREKFKLGNEPHVDEAIEEDMKRRYTTWRYNLHKKFLQYKSVEEAHENRPENVGEDDWNYLINWWQDDEFLDLSEKNKKNRDKLAITHCAGTKAFSRIRYENQNPENGEEPSRIDMFKLTRFSKKKTSWVGDVTENAFEARRRADEAERRSTQLADELETVKASAAQQNEELEAVKVSAAQQSEELKAVKAKQNETDALLKKLMAQLTSRK</sequence>
<comment type="caution">
    <text evidence="2">The sequence shown here is derived from an EMBL/GenBank/DDBJ whole genome shotgun (WGS) entry which is preliminary data.</text>
</comment>
<feature type="coiled-coil region" evidence="1">
    <location>
        <begin position="260"/>
        <end position="322"/>
    </location>
</feature>
<evidence type="ECO:0000313" key="3">
    <source>
        <dbReference type="Proteomes" id="UP001457282"/>
    </source>
</evidence>
<keyword evidence="3" id="KW-1185">Reference proteome</keyword>
<dbReference type="Pfam" id="PF03004">
    <property type="entry name" value="Transposase_24"/>
    <property type="match status" value="1"/>
</dbReference>
<evidence type="ECO:0000256" key="1">
    <source>
        <dbReference type="SAM" id="Coils"/>
    </source>
</evidence>
<gene>
    <name evidence="2" type="ORF">M0R45_002132</name>
</gene>
<dbReference type="PANTHER" id="PTHR33499">
    <property type="entry name" value="OS12G0282400 PROTEIN-RELATED"/>
    <property type="match status" value="1"/>
</dbReference>
<reference evidence="2 3" key="1">
    <citation type="journal article" date="2023" name="G3 (Bethesda)">
        <title>A chromosome-length genome assembly and annotation of blackberry (Rubus argutus, cv. 'Hillquist').</title>
        <authorList>
            <person name="Bruna T."/>
            <person name="Aryal R."/>
            <person name="Dudchenko O."/>
            <person name="Sargent D.J."/>
            <person name="Mead D."/>
            <person name="Buti M."/>
            <person name="Cavallini A."/>
            <person name="Hytonen T."/>
            <person name="Andres J."/>
            <person name="Pham M."/>
            <person name="Weisz D."/>
            <person name="Mascagni F."/>
            <person name="Usai G."/>
            <person name="Natali L."/>
            <person name="Bassil N."/>
            <person name="Fernandez G.E."/>
            <person name="Lomsadze A."/>
            <person name="Armour M."/>
            <person name="Olukolu B."/>
            <person name="Poorten T."/>
            <person name="Britton C."/>
            <person name="Davik J."/>
            <person name="Ashrafi H."/>
            <person name="Aiden E.L."/>
            <person name="Borodovsky M."/>
            <person name="Worthington M."/>
        </authorList>
    </citation>
    <scope>NUCLEOTIDE SEQUENCE [LARGE SCALE GENOMIC DNA]</scope>
    <source>
        <strain evidence="2">PI 553951</strain>
    </source>
</reference>
<dbReference type="PANTHER" id="PTHR33499:SF43">
    <property type="entry name" value="TRANSPOSASE, PTTA_EN_SPM, PLANT"/>
    <property type="match status" value="1"/>
</dbReference>
<name>A0AAW1VHV7_RUBAR</name>
<keyword evidence="1" id="KW-0175">Coiled coil</keyword>
<organism evidence="2 3">
    <name type="scientific">Rubus argutus</name>
    <name type="common">Southern blackberry</name>
    <dbReference type="NCBI Taxonomy" id="59490"/>
    <lineage>
        <taxon>Eukaryota</taxon>
        <taxon>Viridiplantae</taxon>
        <taxon>Streptophyta</taxon>
        <taxon>Embryophyta</taxon>
        <taxon>Tracheophyta</taxon>
        <taxon>Spermatophyta</taxon>
        <taxon>Magnoliopsida</taxon>
        <taxon>eudicotyledons</taxon>
        <taxon>Gunneridae</taxon>
        <taxon>Pentapetalae</taxon>
        <taxon>rosids</taxon>
        <taxon>fabids</taxon>
        <taxon>Rosales</taxon>
        <taxon>Rosaceae</taxon>
        <taxon>Rosoideae</taxon>
        <taxon>Rosoideae incertae sedis</taxon>
        <taxon>Rubus</taxon>
    </lineage>
</organism>
<dbReference type="InterPro" id="IPR004252">
    <property type="entry name" value="Probable_transposase_24"/>
</dbReference>
<evidence type="ECO:0008006" key="4">
    <source>
        <dbReference type="Google" id="ProtNLM"/>
    </source>
</evidence>
<evidence type="ECO:0000313" key="2">
    <source>
        <dbReference type="EMBL" id="KAK9901425.1"/>
    </source>
</evidence>
<protein>
    <recommendedName>
        <fullName evidence="4">Transposase, Ptta/En/Spm, plant</fullName>
    </recommendedName>
</protein>
<dbReference type="EMBL" id="JBEDUW010000310">
    <property type="protein sequence ID" value="KAK9901425.1"/>
    <property type="molecule type" value="Genomic_DNA"/>
</dbReference>
<dbReference type="AlphaFoldDB" id="A0AAW1VHV7"/>
<accession>A0AAW1VHV7</accession>
<dbReference type="Proteomes" id="UP001457282">
    <property type="component" value="Unassembled WGS sequence"/>
</dbReference>